<proteinExistence type="predicted"/>
<dbReference type="RefSeq" id="WP_021624910.1">
    <property type="nucleotide sequence ID" value="NZ_KE952920.1"/>
</dbReference>
<reference evidence="1 2" key="1">
    <citation type="submission" date="2013-08" db="EMBL/GenBank/DDBJ databases">
        <authorList>
            <person name="Weinstock G."/>
            <person name="Sodergren E."/>
            <person name="Wylie T."/>
            <person name="Fulton L."/>
            <person name="Fulton R."/>
            <person name="Fronick C."/>
            <person name="O'Laughlin M."/>
            <person name="Godfrey J."/>
            <person name="Miner T."/>
            <person name="Herter B."/>
            <person name="Appelbaum E."/>
            <person name="Cordes M."/>
            <person name="Lek S."/>
            <person name="Wollam A."/>
            <person name="Pepin K.H."/>
            <person name="Palsikar V.B."/>
            <person name="Mitreva M."/>
            <person name="Wilson R.K."/>
        </authorList>
    </citation>
    <scope>NUCLEOTIDE SEQUENCE [LARGE SCALE GENOMIC DNA]</scope>
    <source>
        <strain evidence="1 2">ATCC 12856</strain>
    </source>
</reference>
<accession>U1WD41</accession>
<dbReference type="EMBL" id="AWSJ01000322">
    <property type="protein sequence ID" value="ERI06464.1"/>
    <property type="molecule type" value="Genomic_DNA"/>
</dbReference>
<dbReference type="SUPFAM" id="SSF69279">
    <property type="entry name" value="Phage tail proteins"/>
    <property type="match status" value="1"/>
</dbReference>
<organism evidence="1 2">
    <name type="scientific">Aneurinibacillus aneurinilyticus ATCC 12856</name>
    <dbReference type="NCBI Taxonomy" id="649747"/>
    <lineage>
        <taxon>Bacteria</taxon>
        <taxon>Bacillati</taxon>
        <taxon>Bacillota</taxon>
        <taxon>Bacilli</taxon>
        <taxon>Bacillales</taxon>
        <taxon>Paenibacillaceae</taxon>
        <taxon>Aneurinibacillus group</taxon>
        <taxon>Aneurinibacillus</taxon>
    </lineage>
</organism>
<dbReference type="GeneID" id="92841814"/>
<dbReference type="Gene3D" id="2.30.110.40">
    <property type="entry name" value="Phage tail tube protein"/>
    <property type="match status" value="1"/>
</dbReference>
<gene>
    <name evidence="1" type="ORF">HMPREF0083_05306</name>
</gene>
<comment type="caution">
    <text evidence="1">The sequence shown here is derived from an EMBL/GenBank/DDBJ whole genome shotgun (WGS) entry which is preliminary data.</text>
</comment>
<sequence>MPRKLEPGKVINGTWGKMFFSGIEIFELQRAEAVVIPVRDTLNFVQMLDEYEKLSGLRGTGSFTVYKVNSFGIREIVEAWKKGIDPHVSIVFQTNDPDNGGVETIALNDCWFQDFPIVNIEVKKYIQRDFRFNFAPRSVEFEDLID</sequence>
<dbReference type="HOGENOM" id="CLU_139219_1_0_9"/>
<name>U1WD41_ANEAE</name>
<dbReference type="AlphaFoldDB" id="U1WD41"/>
<evidence type="ECO:0000313" key="1">
    <source>
        <dbReference type="EMBL" id="ERI06464.1"/>
    </source>
</evidence>
<dbReference type="Proteomes" id="UP000016511">
    <property type="component" value="Unassembled WGS sequence"/>
</dbReference>
<dbReference type="PATRIC" id="fig|649747.3.peg.4776"/>
<evidence type="ECO:0000313" key="2">
    <source>
        <dbReference type="Proteomes" id="UP000016511"/>
    </source>
</evidence>
<dbReference type="InterPro" id="IPR038628">
    <property type="entry name" value="XkdM-like_sf"/>
</dbReference>
<dbReference type="STRING" id="649747.HMPREF0083_05306"/>
<dbReference type="InterPro" id="IPR018989">
    <property type="entry name" value="DUF2001"/>
</dbReference>
<dbReference type="Pfam" id="PF09393">
    <property type="entry name" value="DUF2001"/>
    <property type="match status" value="1"/>
</dbReference>
<keyword evidence="2" id="KW-1185">Reference proteome</keyword>
<dbReference type="eggNOG" id="ENOG5030DF7">
    <property type="taxonomic scope" value="Bacteria"/>
</dbReference>
<protein>
    <submittedName>
        <fullName evidence="1">Uncharacterized protein</fullName>
    </submittedName>
</protein>